<dbReference type="SUPFAM" id="SSF51182">
    <property type="entry name" value="RmlC-like cupins"/>
    <property type="match status" value="1"/>
</dbReference>
<feature type="domain" description="Pirin N-terminal" evidence="3">
    <location>
        <begin position="25"/>
        <end position="120"/>
    </location>
</feature>
<sequence>MTLRPLLHVESARPTQDGDGVKIRRIAGFTQHKMDPFLMLDELKADEAKDYIGGFPPHPHRGIETLTYMLQGHFRHQDHMGNVGELRDGGAQWMSAGRGVIHSELPISTEGQLHGFQLWINLPAAKKMQAPAYRDFQPESVPEVALGDVLSARVISGELAGTHGPLRDPAVPILVADLRGSGSVTLPVTSDFKVMAYLYRGQVRCGNQVIDAGQMLFFGEGDQLALEGEGMGLLLMAGRPIGEPVVHWGPFVMNTQAEIEQAVRDYQSGTLTD</sequence>
<dbReference type="CDD" id="cd02247">
    <property type="entry name" value="cupin_pirin_C"/>
    <property type="match status" value="1"/>
</dbReference>
<reference evidence="6" key="1">
    <citation type="journal article" date="2019" name="Int. J. Syst. Evol. Microbiol.">
        <title>The Global Catalogue of Microorganisms (GCM) 10K type strain sequencing project: providing services to taxonomists for standard genome sequencing and annotation.</title>
        <authorList>
            <consortium name="The Broad Institute Genomics Platform"/>
            <consortium name="The Broad Institute Genome Sequencing Center for Infectious Disease"/>
            <person name="Wu L."/>
            <person name="Ma J."/>
        </authorList>
    </citation>
    <scope>NUCLEOTIDE SEQUENCE [LARGE SCALE GENOMIC DNA]</scope>
    <source>
        <strain evidence="6">JCM 18720</strain>
    </source>
</reference>
<evidence type="ECO:0000313" key="6">
    <source>
        <dbReference type="Proteomes" id="UP001501600"/>
    </source>
</evidence>
<organism evidence="5 6">
    <name type="scientific">Ferrimonas gelatinilytica</name>
    <dbReference type="NCBI Taxonomy" id="1255257"/>
    <lineage>
        <taxon>Bacteria</taxon>
        <taxon>Pseudomonadati</taxon>
        <taxon>Pseudomonadota</taxon>
        <taxon>Gammaproteobacteria</taxon>
        <taxon>Alteromonadales</taxon>
        <taxon>Ferrimonadaceae</taxon>
        <taxon>Ferrimonas</taxon>
    </lineage>
</organism>
<evidence type="ECO:0000259" key="4">
    <source>
        <dbReference type="Pfam" id="PF05726"/>
    </source>
</evidence>
<dbReference type="PANTHER" id="PTHR13903">
    <property type="entry name" value="PIRIN-RELATED"/>
    <property type="match status" value="1"/>
</dbReference>
<dbReference type="PIRSF" id="PIRSF006232">
    <property type="entry name" value="Pirin"/>
    <property type="match status" value="1"/>
</dbReference>
<keyword evidence="6" id="KW-1185">Reference proteome</keyword>
<comment type="caution">
    <text evidence="5">The sequence shown here is derived from an EMBL/GenBank/DDBJ whole genome shotgun (WGS) entry which is preliminary data.</text>
</comment>
<dbReference type="InterPro" id="IPR003829">
    <property type="entry name" value="Pirin_N_dom"/>
</dbReference>
<name>A0ABP9RUS5_9GAMM</name>
<accession>A0ABP9RUS5</accession>
<dbReference type="PANTHER" id="PTHR13903:SF8">
    <property type="entry name" value="PIRIN"/>
    <property type="match status" value="1"/>
</dbReference>
<evidence type="ECO:0000256" key="2">
    <source>
        <dbReference type="RuleBase" id="RU003457"/>
    </source>
</evidence>
<dbReference type="InterPro" id="IPR011051">
    <property type="entry name" value="RmlC_Cupin_sf"/>
</dbReference>
<evidence type="ECO:0000313" key="5">
    <source>
        <dbReference type="EMBL" id="GAA5187591.1"/>
    </source>
</evidence>
<feature type="domain" description="Pirin C-terminal" evidence="4">
    <location>
        <begin position="177"/>
        <end position="271"/>
    </location>
</feature>
<dbReference type="RefSeq" id="WP_345315520.1">
    <property type="nucleotide sequence ID" value="NZ_BAABLF010000005.1"/>
</dbReference>
<dbReference type="EMBL" id="BAABLF010000005">
    <property type="protein sequence ID" value="GAA5187591.1"/>
    <property type="molecule type" value="Genomic_DNA"/>
</dbReference>
<dbReference type="InterPro" id="IPR014710">
    <property type="entry name" value="RmlC-like_jellyroll"/>
</dbReference>
<dbReference type="Gene3D" id="2.60.120.10">
    <property type="entry name" value="Jelly Rolls"/>
    <property type="match status" value="2"/>
</dbReference>
<comment type="similarity">
    <text evidence="1 2">Belongs to the pirin family.</text>
</comment>
<dbReference type="CDD" id="cd02909">
    <property type="entry name" value="cupin_pirin_N"/>
    <property type="match status" value="1"/>
</dbReference>
<protein>
    <submittedName>
        <fullName evidence="5">Pirin family protein</fullName>
    </submittedName>
</protein>
<dbReference type="InterPro" id="IPR012093">
    <property type="entry name" value="Pirin"/>
</dbReference>
<dbReference type="Proteomes" id="UP001501600">
    <property type="component" value="Unassembled WGS sequence"/>
</dbReference>
<dbReference type="InterPro" id="IPR008778">
    <property type="entry name" value="Pirin_C_dom"/>
</dbReference>
<evidence type="ECO:0000256" key="1">
    <source>
        <dbReference type="ARBA" id="ARBA00008416"/>
    </source>
</evidence>
<gene>
    <name evidence="5" type="ORF">GCM10025772_05550</name>
</gene>
<dbReference type="Pfam" id="PF05726">
    <property type="entry name" value="Pirin_C"/>
    <property type="match status" value="1"/>
</dbReference>
<evidence type="ECO:0000259" key="3">
    <source>
        <dbReference type="Pfam" id="PF02678"/>
    </source>
</evidence>
<proteinExistence type="inferred from homology"/>
<dbReference type="Pfam" id="PF02678">
    <property type="entry name" value="Pirin"/>
    <property type="match status" value="1"/>
</dbReference>